<protein>
    <recommendedName>
        <fullName evidence="4">Alpha 1,4-glycosyltransferase domain-containing protein</fullName>
    </recommendedName>
</protein>
<feature type="chain" id="PRO_5005539049" description="Alpha 1,4-glycosyltransferase domain-containing protein" evidence="1">
    <location>
        <begin position="39"/>
        <end position="228"/>
    </location>
</feature>
<evidence type="ECO:0000313" key="2">
    <source>
        <dbReference type="EMBL" id="KNC80976.1"/>
    </source>
</evidence>
<evidence type="ECO:0000313" key="3">
    <source>
        <dbReference type="Proteomes" id="UP000054560"/>
    </source>
</evidence>
<dbReference type="EMBL" id="KQ242083">
    <property type="protein sequence ID" value="KNC80976.1"/>
    <property type="molecule type" value="Genomic_DNA"/>
</dbReference>
<gene>
    <name evidence="2" type="ORF">SARC_06677</name>
</gene>
<organism evidence="2 3">
    <name type="scientific">Sphaeroforma arctica JP610</name>
    <dbReference type="NCBI Taxonomy" id="667725"/>
    <lineage>
        <taxon>Eukaryota</taxon>
        <taxon>Ichthyosporea</taxon>
        <taxon>Ichthyophonida</taxon>
        <taxon>Sphaeroforma</taxon>
    </lineage>
</organism>
<dbReference type="GeneID" id="25907181"/>
<keyword evidence="3" id="KW-1185">Reference proteome</keyword>
<dbReference type="InterPro" id="IPR007577">
    <property type="entry name" value="GlycoTrfase_DXD_sugar-bd_CS"/>
</dbReference>
<evidence type="ECO:0008006" key="4">
    <source>
        <dbReference type="Google" id="ProtNLM"/>
    </source>
</evidence>
<dbReference type="Proteomes" id="UP000054560">
    <property type="component" value="Unassembled WGS sequence"/>
</dbReference>
<dbReference type="OrthoDB" id="409543at2759"/>
<accession>A0A0L0FWN9</accession>
<dbReference type="PANTHER" id="PTHR47213">
    <property type="entry name" value="OS07G0567300 PROTEIN"/>
    <property type="match status" value="1"/>
</dbReference>
<evidence type="ECO:0000256" key="1">
    <source>
        <dbReference type="SAM" id="SignalP"/>
    </source>
</evidence>
<dbReference type="AlphaFoldDB" id="A0A0L0FWN9"/>
<dbReference type="InterPro" id="IPR044789">
    <property type="entry name" value="Put_A1-4-GlycosylTfrase_plant"/>
</dbReference>
<keyword evidence="1" id="KW-0732">Signal</keyword>
<reference evidence="2 3" key="1">
    <citation type="submission" date="2011-02" db="EMBL/GenBank/DDBJ databases">
        <title>The Genome Sequence of Sphaeroforma arctica JP610.</title>
        <authorList>
            <consortium name="The Broad Institute Genome Sequencing Platform"/>
            <person name="Russ C."/>
            <person name="Cuomo C."/>
            <person name="Young S.K."/>
            <person name="Zeng Q."/>
            <person name="Gargeya S."/>
            <person name="Alvarado L."/>
            <person name="Berlin A."/>
            <person name="Chapman S.B."/>
            <person name="Chen Z."/>
            <person name="Freedman E."/>
            <person name="Gellesch M."/>
            <person name="Goldberg J."/>
            <person name="Griggs A."/>
            <person name="Gujja S."/>
            <person name="Heilman E."/>
            <person name="Heiman D."/>
            <person name="Howarth C."/>
            <person name="Mehta T."/>
            <person name="Neiman D."/>
            <person name="Pearson M."/>
            <person name="Roberts A."/>
            <person name="Saif S."/>
            <person name="Shea T."/>
            <person name="Shenoy N."/>
            <person name="Sisk P."/>
            <person name="Stolte C."/>
            <person name="Sykes S."/>
            <person name="White J."/>
            <person name="Yandava C."/>
            <person name="Burger G."/>
            <person name="Gray M.W."/>
            <person name="Holland P.W.H."/>
            <person name="King N."/>
            <person name="Lang F.B.F."/>
            <person name="Roger A.J."/>
            <person name="Ruiz-Trillo I."/>
            <person name="Haas B."/>
            <person name="Nusbaum C."/>
            <person name="Birren B."/>
        </authorList>
    </citation>
    <scope>NUCLEOTIDE SEQUENCE [LARGE SCALE GENOMIC DNA]</scope>
    <source>
        <strain evidence="2 3">JP610</strain>
    </source>
</reference>
<proteinExistence type="predicted"/>
<feature type="signal peptide" evidence="1">
    <location>
        <begin position="1"/>
        <end position="38"/>
    </location>
</feature>
<name>A0A0L0FWN9_9EUKA</name>
<dbReference type="Pfam" id="PF04488">
    <property type="entry name" value="Gly_transf_sug"/>
    <property type="match status" value="1"/>
</dbReference>
<sequence>MPVKCNMMRFTAIPRRPVVLVGIAVLFLLYILSHSATAQTKPSRCGLPDPNIPWVATLDLGENMENLKTDIGKFKSEDLPPCKSLFMIWTTDKSTWQDINSVSLESVFHYFPCARITVYANELAQDFFDEYTNAGFHIRVERYNLTEITRGKPGGKWVTKTAKPENRSPFHSVHESDFLRTFMLYYNGGSYIDLDHFMLPLSVALTPYKNIIGAEECEADNSGKTNFD</sequence>
<dbReference type="RefSeq" id="XP_014154878.1">
    <property type="nucleotide sequence ID" value="XM_014299403.1"/>
</dbReference>
<dbReference type="PANTHER" id="PTHR47213:SF1">
    <property type="entry name" value="OS07G0567300 PROTEIN"/>
    <property type="match status" value="1"/>
</dbReference>